<keyword evidence="1" id="KW-0812">Transmembrane</keyword>
<keyword evidence="3" id="KW-1185">Reference proteome</keyword>
<feature type="transmembrane region" description="Helical" evidence="1">
    <location>
        <begin position="219"/>
        <end position="237"/>
    </location>
</feature>
<dbReference type="Pfam" id="PF14897">
    <property type="entry name" value="EpsG"/>
    <property type="match status" value="1"/>
</dbReference>
<dbReference type="RefSeq" id="WP_348717649.1">
    <property type="nucleotide sequence ID" value="NZ_CAXJIO010000013.1"/>
</dbReference>
<feature type="transmembrane region" description="Helical" evidence="1">
    <location>
        <begin position="52"/>
        <end position="71"/>
    </location>
</feature>
<dbReference type="Proteomes" id="UP001497527">
    <property type="component" value="Unassembled WGS sequence"/>
</dbReference>
<gene>
    <name evidence="2" type="ORF">T190423A01A_40034</name>
</gene>
<evidence type="ECO:0000313" key="3">
    <source>
        <dbReference type="Proteomes" id="UP001497527"/>
    </source>
</evidence>
<reference evidence="2 3" key="1">
    <citation type="submission" date="2024-05" db="EMBL/GenBank/DDBJ databases">
        <authorList>
            <person name="Duchaud E."/>
        </authorList>
    </citation>
    <scope>NUCLEOTIDE SEQUENCE [LARGE SCALE GENOMIC DNA]</scope>
    <source>
        <strain evidence="2">Ena-SAMPLE-TAB-13-05-2024-13:56:06:370-140308</strain>
    </source>
</reference>
<evidence type="ECO:0000313" key="2">
    <source>
        <dbReference type="EMBL" id="CAL2103441.1"/>
    </source>
</evidence>
<feature type="transmembrane region" description="Helical" evidence="1">
    <location>
        <begin position="301"/>
        <end position="318"/>
    </location>
</feature>
<feature type="transmembrane region" description="Helical" evidence="1">
    <location>
        <begin position="324"/>
        <end position="341"/>
    </location>
</feature>
<feature type="transmembrane region" description="Helical" evidence="1">
    <location>
        <begin position="353"/>
        <end position="368"/>
    </location>
</feature>
<feature type="transmembrane region" description="Helical" evidence="1">
    <location>
        <begin position="20"/>
        <end position="40"/>
    </location>
</feature>
<dbReference type="EMBL" id="CAXJIO010000013">
    <property type="protein sequence ID" value="CAL2103441.1"/>
    <property type="molecule type" value="Genomic_DNA"/>
</dbReference>
<feature type="transmembrane region" description="Helical" evidence="1">
    <location>
        <begin position="273"/>
        <end position="289"/>
    </location>
</feature>
<organism evidence="2 3">
    <name type="scientific">Tenacibaculum polynesiense</name>
    <dbReference type="NCBI Taxonomy" id="3137857"/>
    <lineage>
        <taxon>Bacteria</taxon>
        <taxon>Pseudomonadati</taxon>
        <taxon>Bacteroidota</taxon>
        <taxon>Flavobacteriia</taxon>
        <taxon>Flavobacteriales</taxon>
        <taxon>Flavobacteriaceae</taxon>
        <taxon>Tenacibaculum</taxon>
    </lineage>
</organism>
<name>A0ABM9PCU9_9FLAO</name>
<keyword evidence="1" id="KW-1133">Transmembrane helix</keyword>
<evidence type="ECO:0000256" key="1">
    <source>
        <dbReference type="SAM" id="Phobius"/>
    </source>
</evidence>
<feature type="transmembrane region" description="Helical" evidence="1">
    <location>
        <begin position="187"/>
        <end position="212"/>
    </location>
</feature>
<proteinExistence type="predicted"/>
<sequence>MLNVIGLFLYSVIPAQYYGVVFYNVLLFLTVGVSIDLVSNRKQVYHARVKKNILPITILIILFLFIGFRPLSVHFGDMGHYYFSFEEYARGEGVYETKDVFWHLFMKFCSGIMTSTSFFLVCAIIYTVPIYIACKRWFKENMYIPFLMFIASFSFFSYGTNGIRNGIATSLVLLGFSYSNKNWIKKYLCFTLGLMTHMSVIIPIGGYLLSVIYKKTKHYLYGWFLAIPLSLVLGSFWENLFASIGFNDKRLSYLTAGNITGENFAYTGFRWDFVLYSFSAIFAGYYFIFKKKFDDKVYHQLFNIYAVANAFWILVIRANFSNRFAYLSWFMMAVVIFYPFFKQKFFRNQNKRLAVIVILYFAFTYYMTS</sequence>
<protein>
    <submittedName>
        <fullName evidence="2">EpsG family protein</fullName>
    </submittedName>
</protein>
<feature type="transmembrane region" description="Helical" evidence="1">
    <location>
        <begin position="112"/>
        <end position="134"/>
    </location>
</feature>
<comment type="caution">
    <text evidence="2">The sequence shown here is derived from an EMBL/GenBank/DDBJ whole genome shotgun (WGS) entry which is preliminary data.</text>
</comment>
<dbReference type="InterPro" id="IPR049458">
    <property type="entry name" value="EpsG-like"/>
</dbReference>
<keyword evidence="1" id="KW-0472">Membrane</keyword>
<accession>A0ABM9PCU9</accession>
<feature type="transmembrane region" description="Helical" evidence="1">
    <location>
        <begin position="146"/>
        <end position="167"/>
    </location>
</feature>